<name>A0AA40AXH1_9PEZI</name>
<evidence type="ECO:0000313" key="4">
    <source>
        <dbReference type="Proteomes" id="UP001172159"/>
    </source>
</evidence>
<feature type="region of interest" description="Disordered" evidence="1">
    <location>
        <begin position="147"/>
        <end position="183"/>
    </location>
</feature>
<feature type="compositionally biased region" description="Basic and acidic residues" evidence="1">
    <location>
        <begin position="147"/>
        <end position="160"/>
    </location>
</feature>
<organism evidence="3 4">
    <name type="scientific">Apiosordaria backusii</name>
    <dbReference type="NCBI Taxonomy" id="314023"/>
    <lineage>
        <taxon>Eukaryota</taxon>
        <taxon>Fungi</taxon>
        <taxon>Dikarya</taxon>
        <taxon>Ascomycota</taxon>
        <taxon>Pezizomycotina</taxon>
        <taxon>Sordariomycetes</taxon>
        <taxon>Sordariomycetidae</taxon>
        <taxon>Sordariales</taxon>
        <taxon>Lasiosphaeriaceae</taxon>
        <taxon>Apiosordaria</taxon>
    </lineage>
</organism>
<keyword evidence="2" id="KW-0472">Membrane</keyword>
<protein>
    <submittedName>
        <fullName evidence="3">Uncharacterized protein</fullName>
    </submittedName>
</protein>
<evidence type="ECO:0000256" key="2">
    <source>
        <dbReference type="SAM" id="Phobius"/>
    </source>
</evidence>
<feature type="transmembrane region" description="Helical" evidence="2">
    <location>
        <begin position="39"/>
        <end position="65"/>
    </location>
</feature>
<reference evidence="3" key="1">
    <citation type="submission" date="2023-06" db="EMBL/GenBank/DDBJ databases">
        <title>Genome-scale phylogeny and comparative genomics of the fungal order Sordariales.</title>
        <authorList>
            <consortium name="Lawrence Berkeley National Laboratory"/>
            <person name="Hensen N."/>
            <person name="Bonometti L."/>
            <person name="Westerberg I."/>
            <person name="Brannstrom I.O."/>
            <person name="Guillou S."/>
            <person name="Cros-Aarteil S."/>
            <person name="Calhoun S."/>
            <person name="Haridas S."/>
            <person name="Kuo A."/>
            <person name="Mondo S."/>
            <person name="Pangilinan J."/>
            <person name="Riley R."/>
            <person name="Labutti K."/>
            <person name="Andreopoulos B."/>
            <person name="Lipzen A."/>
            <person name="Chen C."/>
            <person name="Yanf M."/>
            <person name="Daum C."/>
            <person name="Ng V."/>
            <person name="Clum A."/>
            <person name="Steindorff A."/>
            <person name="Ohm R."/>
            <person name="Martin F."/>
            <person name="Silar P."/>
            <person name="Natvig D."/>
            <person name="Lalanne C."/>
            <person name="Gautier V."/>
            <person name="Ament-Velasquez S.L."/>
            <person name="Kruys A."/>
            <person name="Hutchinson M.I."/>
            <person name="Powell A.J."/>
            <person name="Barry K."/>
            <person name="Miller A.N."/>
            <person name="Grigoriev I.V."/>
            <person name="Debuchy R."/>
            <person name="Gladieux P."/>
            <person name="Thoren M.H."/>
            <person name="Johannesson H."/>
        </authorList>
    </citation>
    <scope>NUCLEOTIDE SEQUENCE</scope>
    <source>
        <strain evidence="3">CBS 540.89</strain>
    </source>
</reference>
<accession>A0AA40AXH1</accession>
<gene>
    <name evidence="3" type="ORF">B0T21DRAFT_350984</name>
</gene>
<dbReference type="AlphaFoldDB" id="A0AA40AXH1"/>
<dbReference type="EMBL" id="JAUKTV010000011">
    <property type="protein sequence ID" value="KAK0723835.1"/>
    <property type="molecule type" value="Genomic_DNA"/>
</dbReference>
<dbReference type="Proteomes" id="UP001172159">
    <property type="component" value="Unassembled WGS sequence"/>
</dbReference>
<keyword evidence="2" id="KW-1133">Transmembrane helix</keyword>
<feature type="transmembrane region" description="Helical" evidence="2">
    <location>
        <begin position="85"/>
        <end position="106"/>
    </location>
</feature>
<keyword evidence="4" id="KW-1185">Reference proteome</keyword>
<evidence type="ECO:0000256" key="1">
    <source>
        <dbReference type="SAM" id="MobiDB-lite"/>
    </source>
</evidence>
<keyword evidence="2" id="KW-0812">Transmembrane</keyword>
<evidence type="ECO:0000313" key="3">
    <source>
        <dbReference type="EMBL" id="KAK0723835.1"/>
    </source>
</evidence>
<proteinExistence type="predicted"/>
<comment type="caution">
    <text evidence="3">The sequence shown here is derived from an EMBL/GenBank/DDBJ whole genome shotgun (WGS) entry which is preliminary data.</text>
</comment>
<sequence length="216" mass="24315">MASLSETTIFDTIAIPTAGLSSSADHTTPSNDDTNPGIILAYVLGGLVACVLWASITAVFVAFPLSCCLNPYGVNNSDWRITFRVLRWTTCLFVVYYPLVWTYRGLKWCWGCWERRRLEKNLEMWRRRCARRNEIAVERYHREREKREREERERAKRDNKTGGGSETKDAAASGQAGGLGKGSSMTSALAAVVEVPDEVDIEDKKGGDEDVAYRYC</sequence>